<gene>
    <name evidence="2" type="ORF">PV367_19210</name>
</gene>
<sequence length="74" mass="8233">MAFLDSDRRPDRTATALFTHPNTVRYRLGRLHHLTGTSLTDGSLDGPSGTLTTLHRWWAPTTWLDTGTESAPNL</sequence>
<accession>A0AAJ2PQX4</accession>
<protein>
    <submittedName>
        <fullName evidence="2">Helix-turn-helix domain-containing protein</fullName>
    </submittedName>
</protein>
<comment type="caution">
    <text evidence="2">The sequence shown here is derived from an EMBL/GenBank/DDBJ whole genome shotgun (WGS) entry which is preliminary data.</text>
</comment>
<feature type="domain" description="PucR C-terminal helix-turn-helix" evidence="1">
    <location>
        <begin position="2"/>
        <end position="42"/>
    </location>
</feature>
<organism evidence="2 3">
    <name type="scientific">Streptomyces europaeiscabiei</name>
    <dbReference type="NCBI Taxonomy" id="146819"/>
    <lineage>
        <taxon>Bacteria</taxon>
        <taxon>Bacillati</taxon>
        <taxon>Actinomycetota</taxon>
        <taxon>Actinomycetes</taxon>
        <taxon>Kitasatosporales</taxon>
        <taxon>Streptomycetaceae</taxon>
        <taxon>Streptomyces</taxon>
    </lineage>
</organism>
<name>A0AAJ2PQX4_9ACTN</name>
<dbReference type="Proteomes" id="UP001273589">
    <property type="component" value="Unassembled WGS sequence"/>
</dbReference>
<evidence type="ECO:0000259" key="1">
    <source>
        <dbReference type="Pfam" id="PF13556"/>
    </source>
</evidence>
<dbReference type="InterPro" id="IPR025736">
    <property type="entry name" value="PucR_C-HTH_dom"/>
</dbReference>
<dbReference type="Gene3D" id="1.10.10.2840">
    <property type="entry name" value="PucR C-terminal helix-turn-helix domain"/>
    <property type="match status" value="1"/>
</dbReference>
<evidence type="ECO:0000313" key="2">
    <source>
        <dbReference type="EMBL" id="MDX3131872.1"/>
    </source>
</evidence>
<proteinExistence type="predicted"/>
<dbReference type="RefSeq" id="WP_037700639.1">
    <property type="nucleotide sequence ID" value="NZ_JARAWN010000111.1"/>
</dbReference>
<dbReference type="AlphaFoldDB" id="A0AAJ2PQX4"/>
<dbReference type="InterPro" id="IPR042070">
    <property type="entry name" value="PucR_C-HTH_sf"/>
</dbReference>
<evidence type="ECO:0000313" key="3">
    <source>
        <dbReference type="Proteomes" id="UP001273589"/>
    </source>
</evidence>
<dbReference type="Pfam" id="PF13556">
    <property type="entry name" value="HTH_30"/>
    <property type="match status" value="1"/>
</dbReference>
<reference evidence="2" key="1">
    <citation type="journal article" date="2023" name="Microb. Genom.">
        <title>Mesoterricola silvestris gen. nov., sp. nov., Mesoterricola sediminis sp. nov., Geothrix oryzae sp. nov., Geothrix edaphica sp. nov., Geothrix rubra sp. nov., and Geothrix limicola sp. nov., six novel members of Acidobacteriota isolated from soils.</title>
        <authorList>
            <person name="Weisberg A.J."/>
            <person name="Pearce E."/>
            <person name="Kramer C.G."/>
            <person name="Chang J.H."/>
            <person name="Clarke C.R."/>
        </authorList>
    </citation>
    <scope>NUCLEOTIDE SEQUENCE</scope>
    <source>
        <strain evidence="2">ND06-05F</strain>
    </source>
</reference>
<dbReference type="EMBL" id="JARAWN010000111">
    <property type="protein sequence ID" value="MDX3131872.1"/>
    <property type="molecule type" value="Genomic_DNA"/>
</dbReference>